<dbReference type="AlphaFoldDB" id="A0A813LND6"/>
<evidence type="ECO:0000256" key="1">
    <source>
        <dbReference type="SAM" id="Phobius"/>
    </source>
</evidence>
<accession>A0A813LND6</accession>
<feature type="non-terminal residue" evidence="2">
    <location>
        <position position="1"/>
    </location>
</feature>
<feature type="transmembrane region" description="Helical" evidence="1">
    <location>
        <begin position="12"/>
        <end position="32"/>
    </location>
</feature>
<evidence type="ECO:0000313" key="2">
    <source>
        <dbReference type="EMBL" id="CAE8738752.1"/>
    </source>
</evidence>
<evidence type="ECO:0000313" key="3">
    <source>
        <dbReference type="Proteomes" id="UP000626109"/>
    </source>
</evidence>
<reference evidence="2" key="1">
    <citation type="submission" date="2021-02" db="EMBL/GenBank/DDBJ databases">
        <authorList>
            <person name="Dougan E. K."/>
            <person name="Rhodes N."/>
            <person name="Thang M."/>
            <person name="Chan C."/>
        </authorList>
    </citation>
    <scope>NUCLEOTIDE SEQUENCE</scope>
</reference>
<dbReference type="Proteomes" id="UP000626109">
    <property type="component" value="Unassembled WGS sequence"/>
</dbReference>
<sequence>CQESSTIRRALCYGAAAATSLLVVALMVPGILSNGRGGWSAREGDARPTAFTAEADGEVLRAQTAEAECIVNIFLVRHCDKNPPWSKDPTPMEICKAEGLLRGENLARVFGPGGSFPVPRRLYARQLAEGKFANRDLYMLWPLAQRLGVVVNTSFSQDDMLGLAQELLAEREAMCDAEPKGREHSVLVSWNHCSIPALAQALGCHSDRCTTCWDDGDFETVLWLKYTTLARSGAWNLSFQVGSQEFHPPTRVDGYRECYGSSAESSNFGLPCKPPISWVSGDFGPRFYETFT</sequence>
<protein>
    <submittedName>
        <fullName evidence="2">Uncharacterized protein</fullName>
    </submittedName>
</protein>
<proteinExistence type="predicted"/>
<keyword evidence="1" id="KW-0472">Membrane</keyword>
<keyword evidence="1" id="KW-0812">Transmembrane</keyword>
<keyword evidence="1" id="KW-1133">Transmembrane helix</keyword>
<gene>
    <name evidence="2" type="ORF">PGLA2088_LOCUS49331</name>
</gene>
<comment type="caution">
    <text evidence="2">The sequence shown here is derived from an EMBL/GenBank/DDBJ whole genome shotgun (WGS) entry which is preliminary data.</text>
</comment>
<organism evidence="2 3">
    <name type="scientific">Polarella glacialis</name>
    <name type="common">Dinoflagellate</name>
    <dbReference type="NCBI Taxonomy" id="89957"/>
    <lineage>
        <taxon>Eukaryota</taxon>
        <taxon>Sar</taxon>
        <taxon>Alveolata</taxon>
        <taxon>Dinophyceae</taxon>
        <taxon>Suessiales</taxon>
        <taxon>Suessiaceae</taxon>
        <taxon>Polarella</taxon>
    </lineage>
</organism>
<name>A0A813LND6_POLGL</name>
<dbReference type="EMBL" id="CAJNNW010036997">
    <property type="protein sequence ID" value="CAE8738752.1"/>
    <property type="molecule type" value="Genomic_DNA"/>
</dbReference>